<dbReference type="InterPro" id="IPR052731">
    <property type="entry name" value="B_subtilis_Trans_State_Reg"/>
</dbReference>
<name>A0ABX3I0J8_9BACI</name>
<evidence type="ECO:0000313" key="4">
    <source>
        <dbReference type="Proteomes" id="UP000187046"/>
    </source>
</evidence>
<proteinExistence type="predicted"/>
<dbReference type="Gene3D" id="2.10.260.10">
    <property type="match status" value="1"/>
</dbReference>
<keyword evidence="1" id="KW-0238">DNA-binding</keyword>
<dbReference type="NCBIfam" id="TIGR01439">
    <property type="entry name" value="lp_hng_hel_AbrB"/>
    <property type="match status" value="1"/>
</dbReference>
<dbReference type="InterPro" id="IPR037914">
    <property type="entry name" value="SpoVT-AbrB_sf"/>
</dbReference>
<feature type="domain" description="SpoVT-AbrB" evidence="2">
    <location>
        <begin position="5"/>
        <end position="50"/>
    </location>
</feature>
<dbReference type="SUPFAM" id="SSF89447">
    <property type="entry name" value="AbrB/MazE/MraZ-like"/>
    <property type="match status" value="1"/>
</dbReference>
<comment type="caution">
    <text evidence="3">The sequence shown here is derived from an EMBL/GenBank/DDBJ whole genome shotgun (WGS) entry which is preliminary data.</text>
</comment>
<evidence type="ECO:0000259" key="2">
    <source>
        <dbReference type="PROSITE" id="PS51740"/>
    </source>
</evidence>
<accession>A0ABX3I0J8</accession>
<keyword evidence="4" id="KW-1185">Reference proteome</keyword>
<dbReference type="EMBL" id="MRBL01000067">
    <property type="protein sequence ID" value="OMI24490.1"/>
    <property type="molecule type" value="Genomic_DNA"/>
</dbReference>
<organism evidence="3 4">
    <name type="scientific">Bacillus haynesii</name>
    <dbReference type="NCBI Taxonomy" id="1925021"/>
    <lineage>
        <taxon>Bacteria</taxon>
        <taxon>Bacillati</taxon>
        <taxon>Bacillota</taxon>
        <taxon>Bacilli</taxon>
        <taxon>Bacillales</taxon>
        <taxon>Bacillaceae</taxon>
        <taxon>Bacillus</taxon>
    </lineage>
</organism>
<sequence length="104" mass="11747">MKTTGMIRKIDDVGRILLPKEMRRLLKINDGDPLEFIKDNDKIVLLKYQKHNTCIVTGKVSSQNMILSGGIVLSPEGARILLQDLLAERLKDDFEKTLGISRVL</sequence>
<evidence type="ECO:0000313" key="3">
    <source>
        <dbReference type="EMBL" id="OMI24490.1"/>
    </source>
</evidence>
<dbReference type="PANTHER" id="PTHR36432:SF1">
    <property type="entry name" value="STAGE V SPORULATION PROTEIN T"/>
    <property type="match status" value="1"/>
</dbReference>
<dbReference type="InterPro" id="IPR007159">
    <property type="entry name" value="SpoVT-AbrB_dom"/>
</dbReference>
<dbReference type="SMART" id="SM00966">
    <property type="entry name" value="SpoVT_AbrB"/>
    <property type="match status" value="1"/>
</dbReference>
<dbReference type="Proteomes" id="UP000187046">
    <property type="component" value="Unassembled WGS sequence"/>
</dbReference>
<dbReference type="RefSeq" id="WP_076794315.1">
    <property type="nucleotide sequence ID" value="NZ_MRBL01000067.1"/>
</dbReference>
<evidence type="ECO:0000256" key="1">
    <source>
        <dbReference type="PROSITE-ProRule" id="PRU01076"/>
    </source>
</evidence>
<gene>
    <name evidence="3" type="ORF">BTA31_22290</name>
</gene>
<protein>
    <recommendedName>
        <fullName evidence="2">SpoVT-AbrB domain-containing protein</fullName>
    </recommendedName>
</protein>
<dbReference type="PROSITE" id="PS51740">
    <property type="entry name" value="SPOVT_ABRB"/>
    <property type="match status" value="1"/>
</dbReference>
<dbReference type="Pfam" id="PF04014">
    <property type="entry name" value="MazE_antitoxin"/>
    <property type="match status" value="1"/>
</dbReference>
<dbReference type="Pfam" id="PF18277">
    <property type="entry name" value="AbrB_C"/>
    <property type="match status" value="1"/>
</dbReference>
<dbReference type="InterPro" id="IPR040678">
    <property type="entry name" value="AbrB_C"/>
</dbReference>
<reference evidence="3 4" key="1">
    <citation type="submission" date="2016-12" db="EMBL/GenBank/DDBJ databases">
        <title>Bacillus phylogenomics.</title>
        <authorList>
            <person name="Dunlap C."/>
        </authorList>
    </citation>
    <scope>NUCLEOTIDE SEQUENCE [LARGE SCALE GENOMIC DNA]</scope>
    <source>
        <strain evidence="3 4">NRRL B-41327</strain>
    </source>
</reference>
<dbReference type="PANTHER" id="PTHR36432">
    <property type="match status" value="1"/>
</dbReference>